<feature type="coiled-coil region" evidence="1">
    <location>
        <begin position="51"/>
        <end position="81"/>
    </location>
</feature>
<gene>
    <name evidence="2" type="ORF">EV210_101415</name>
</gene>
<dbReference type="Proteomes" id="UP000295063">
    <property type="component" value="Unassembled WGS sequence"/>
</dbReference>
<keyword evidence="3" id="KW-1185">Reference proteome</keyword>
<accession>A0A4R1Q531</accession>
<reference evidence="2 3" key="1">
    <citation type="submission" date="2019-03" db="EMBL/GenBank/DDBJ databases">
        <title>Genomic Encyclopedia of Type Strains, Phase IV (KMG-IV): sequencing the most valuable type-strain genomes for metagenomic binning, comparative biology and taxonomic classification.</title>
        <authorList>
            <person name="Goeker M."/>
        </authorList>
    </citation>
    <scope>NUCLEOTIDE SEQUENCE [LARGE SCALE GENOMIC DNA]</scope>
    <source>
        <strain evidence="2 3">DSM 15969</strain>
    </source>
</reference>
<dbReference type="EMBL" id="SLUI01000001">
    <property type="protein sequence ID" value="TCL40214.1"/>
    <property type="molecule type" value="Genomic_DNA"/>
</dbReference>
<protein>
    <submittedName>
        <fullName evidence="2">YlqD protein</fullName>
    </submittedName>
</protein>
<dbReference type="AlphaFoldDB" id="A0A4R1Q531"/>
<proteinExistence type="predicted"/>
<dbReference type="OrthoDB" id="1682134at2"/>
<dbReference type="Pfam" id="PF11068">
    <property type="entry name" value="YlqD"/>
    <property type="match status" value="1"/>
</dbReference>
<dbReference type="RefSeq" id="WP_132074773.1">
    <property type="nucleotide sequence ID" value="NZ_DAIMLW010000093.1"/>
</dbReference>
<organism evidence="2 3">
    <name type="scientific">Anaerospora hongkongensis</name>
    <dbReference type="NCBI Taxonomy" id="244830"/>
    <lineage>
        <taxon>Bacteria</taxon>
        <taxon>Bacillati</taxon>
        <taxon>Bacillota</taxon>
        <taxon>Negativicutes</taxon>
        <taxon>Selenomonadales</taxon>
        <taxon>Sporomusaceae</taxon>
        <taxon>Anaerospora</taxon>
    </lineage>
</organism>
<evidence type="ECO:0000313" key="2">
    <source>
        <dbReference type="EMBL" id="TCL40214.1"/>
    </source>
</evidence>
<dbReference type="InterPro" id="IPR021297">
    <property type="entry name" value="YlqD"/>
</dbReference>
<evidence type="ECO:0000313" key="3">
    <source>
        <dbReference type="Proteomes" id="UP000295063"/>
    </source>
</evidence>
<keyword evidence="1" id="KW-0175">Coiled coil</keyword>
<evidence type="ECO:0000256" key="1">
    <source>
        <dbReference type="SAM" id="Coils"/>
    </source>
</evidence>
<comment type="caution">
    <text evidence="2">The sequence shown here is derived from an EMBL/GenBank/DDBJ whole genome shotgun (WGS) entry which is preliminary data.</text>
</comment>
<name>A0A4R1Q531_9FIRM</name>
<sequence>MDNMTLKCPVTIKAKVTEDLKARLAAEIQDGIKKADIELQQIEFHAKRVMAEQAKQDAQGLVALRQQIEEEKQKRFEFKNHMTEKLKETAQLEIGAEIVQGTMERFITVSVGDDLHKLMGSEILLEDGKVIAFRS</sequence>
<dbReference type="Gene3D" id="6.10.140.1110">
    <property type="match status" value="1"/>
</dbReference>